<dbReference type="Pfam" id="PF00146">
    <property type="entry name" value="NADHdh"/>
    <property type="match status" value="1"/>
</dbReference>
<feature type="transmembrane region" description="Helical" evidence="5">
    <location>
        <begin position="278"/>
        <end position="295"/>
    </location>
</feature>
<dbReference type="InterPro" id="IPR052561">
    <property type="entry name" value="ComplexI_Subunit1"/>
</dbReference>
<feature type="transmembrane region" description="Helical" evidence="5">
    <location>
        <begin position="136"/>
        <end position="152"/>
    </location>
</feature>
<dbReference type="PANTHER" id="PTHR43359:SF1">
    <property type="entry name" value="FORMATE HYDROGENLYASE SUBUNIT 4-RELATED"/>
    <property type="match status" value="1"/>
</dbReference>
<evidence type="ECO:0000256" key="5">
    <source>
        <dbReference type="SAM" id="Phobius"/>
    </source>
</evidence>
<protein>
    <submittedName>
        <fullName evidence="6">Formate hydrogenlyase subunit 4</fullName>
    </submittedName>
</protein>
<sequence>MLQNSVAGLLVPGILQALCLVLFAPLVAGIINKTKAVLQKRQGASILQEYFDLYKWWKKPVILTKYTGWIFVAAPVVYLTTSIIAAMMVPGLLTGSFSFGDAFVFVYVLALGRFFMTLSSMDAATAFGGMGGSREIYISVLVEPAVMLAVLVNATRYGSTTLSQMVIQYDQFFFTVPAVLSCAAFFLIMLAENSRLPVDNPDTHLELTMIHECMTLEYSGRLLAFIHLGSMIKLLVFLVMFGALYLPLPIPMALKVLAGTLIIGLVETLNNKMRLFKVRVYLSAAVILLAVAVIAQ</sequence>
<dbReference type="InterPro" id="IPR001694">
    <property type="entry name" value="NADH_UbQ_OxRdtase_su1/FPO"/>
</dbReference>
<dbReference type="STRING" id="1123243.SAMN02745190_00351"/>
<evidence type="ECO:0000256" key="2">
    <source>
        <dbReference type="ARBA" id="ARBA00022692"/>
    </source>
</evidence>
<dbReference type="AlphaFoldDB" id="A0A1M4T3C7"/>
<accession>A0A1M4T3C7</accession>
<dbReference type="GO" id="GO:0005886">
    <property type="term" value="C:plasma membrane"/>
    <property type="evidence" value="ECO:0007669"/>
    <property type="project" value="TreeGrafter"/>
</dbReference>
<evidence type="ECO:0000256" key="4">
    <source>
        <dbReference type="ARBA" id="ARBA00023136"/>
    </source>
</evidence>
<keyword evidence="6" id="KW-0456">Lyase</keyword>
<feature type="transmembrane region" description="Helical" evidence="5">
    <location>
        <begin position="95"/>
        <end position="115"/>
    </location>
</feature>
<comment type="subcellular location">
    <subcellularLocation>
        <location evidence="1">Membrane</location>
        <topology evidence="1">Multi-pass membrane protein</topology>
    </subcellularLocation>
</comment>
<feature type="transmembrane region" description="Helical" evidence="5">
    <location>
        <begin position="6"/>
        <end position="31"/>
    </location>
</feature>
<dbReference type="RefSeq" id="WP_072934453.1">
    <property type="nucleotide sequence ID" value="NZ_FQUG01000002.1"/>
</dbReference>
<name>A0A1M4T3C7_9FIRM</name>
<organism evidence="6 7">
    <name type="scientific">Schwartzia succinivorans DSM 10502</name>
    <dbReference type="NCBI Taxonomy" id="1123243"/>
    <lineage>
        <taxon>Bacteria</taxon>
        <taxon>Bacillati</taxon>
        <taxon>Bacillota</taxon>
        <taxon>Negativicutes</taxon>
        <taxon>Selenomonadales</taxon>
        <taxon>Selenomonadaceae</taxon>
        <taxon>Schwartzia</taxon>
    </lineage>
</organism>
<evidence type="ECO:0000313" key="6">
    <source>
        <dbReference type="EMBL" id="SHE38941.1"/>
    </source>
</evidence>
<gene>
    <name evidence="6" type="ORF">SAMN02745190_00351</name>
</gene>
<dbReference type="PANTHER" id="PTHR43359">
    <property type="entry name" value="FORMATE HYDROGENLYASE SUBUNIT 4"/>
    <property type="match status" value="1"/>
</dbReference>
<evidence type="ECO:0000256" key="3">
    <source>
        <dbReference type="ARBA" id="ARBA00022989"/>
    </source>
</evidence>
<reference evidence="6 7" key="1">
    <citation type="submission" date="2016-11" db="EMBL/GenBank/DDBJ databases">
        <authorList>
            <person name="Jaros S."/>
            <person name="Januszkiewicz K."/>
            <person name="Wedrychowicz H."/>
        </authorList>
    </citation>
    <scope>NUCLEOTIDE SEQUENCE [LARGE SCALE GENOMIC DNA]</scope>
    <source>
        <strain evidence="6 7">DSM 10502</strain>
    </source>
</reference>
<dbReference type="OrthoDB" id="9778499at2"/>
<evidence type="ECO:0000313" key="7">
    <source>
        <dbReference type="Proteomes" id="UP000184404"/>
    </source>
</evidence>
<feature type="transmembrane region" description="Helical" evidence="5">
    <location>
        <begin position="172"/>
        <end position="191"/>
    </location>
</feature>
<proteinExistence type="predicted"/>
<keyword evidence="4 5" id="KW-0472">Membrane</keyword>
<keyword evidence="3 5" id="KW-1133">Transmembrane helix</keyword>
<feature type="transmembrane region" description="Helical" evidence="5">
    <location>
        <begin position="248"/>
        <end position="266"/>
    </location>
</feature>
<keyword evidence="7" id="KW-1185">Reference proteome</keyword>
<dbReference type="EMBL" id="FQUG01000002">
    <property type="protein sequence ID" value="SHE38941.1"/>
    <property type="molecule type" value="Genomic_DNA"/>
</dbReference>
<evidence type="ECO:0000256" key="1">
    <source>
        <dbReference type="ARBA" id="ARBA00004141"/>
    </source>
</evidence>
<dbReference type="GO" id="GO:0016829">
    <property type="term" value="F:lyase activity"/>
    <property type="evidence" value="ECO:0007669"/>
    <property type="project" value="UniProtKB-KW"/>
</dbReference>
<keyword evidence="2 5" id="KW-0812">Transmembrane</keyword>
<feature type="transmembrane region" description="Helical" evidence="5">
    <location>
        <begin position="66"/>
        <end position="89"/>
    </location>
</feature>
<dbReference type="Proteomes" id="UP000184404">
    <property type="component" value="Unassembled WGS sequence"/>
</dbReference>
<feature type="transmembrane region" description="Helical" evidence="5">
    <location>
        <begin position="222"/>
        <end position="242"/>
    </location>
</feature>